<dbReference type="Pfam" id="PF05699">
    <property type="entry name" value="Dimer_Tnp_hAT"/>
    <property type="match status" value="1"/>
</dbReference>
<name>A0ABC9GGC7_9POAL</name>
<sequence>MEGFGTTDGTVAGGSCSKTLNEGDAEVDAIFDKYMASEPAVPTTTICTEVDMYLEEEMLPRTLELDVIDWWKVGGFKYTALRKVARDILAIPVTTVASESVFSTSGRIISPNRSRLAPNMVEALMCMQAWAQADMLGAESPFLNALMTCLDDEEEGSDDLESDIIDNDP</sequence>
<evidence type="ECO:0000313" key="3">
    <source>
        <dbReference type="Proteomes" id="UP001497457"/>
    </source>
</evidence>
<accession>A0ABC9GGC7</accession>
<dbReference type="SUPFAM" id="SSF53098">
    <property type="entry name" value="Ribonuclease H-like"/>
    <property type="match status" value="1"/>
</dbReference>
<dbReference type="PANTHER" id="PTHR23272:SF187">
    <property type="entry name" value="AC9 TRANSPOSASE-RELATED"/>
    <property type="match status" value="1"/>
</dbReference>
<feature type="domain" description="HAT C-terminal dimerisation" evidence="1">
    <location>
        <begin position="49"/>
        <end position="130"/>
    </location>
</feature>
<gene>
    <name evidence="2" type="ORF">URODEC1_LOCUS115961</name>
</gene>
<protein>
    <recommendedName>
        <fullName evidence="1">HAT C-terminal dimerisation domain-containing protein</fullName>
    </recommendedName>
</protein>
<organism evidence="2 3">
    <name type="scientific">Urochloa decumbens</name>
    <dbReference type="NCBI Taxonomy" id="240449"/>
    <lineage>
        <taxon>Eukaryota</taxon>
        <taxon>Viridiplantae</taxon>
        <taxon>Streptophyta</taxon>
        <taxon>Embryophyta</taxon>
        <taxon>Tracheophyta</taxon>
        <taxon>Spermatophyta</taxon>
        <taxon>Magnoliopsida</taxon>
        <taxon>Liliopsida</taxon>
        <taxon>Poales</taxon>
        <taxon>Poaceae</taxon>
        <taxon>PACMAD clade</taxon>
        <taxon>Panicoideae</taxon>
        <taxon>Panicodae</taxon>
        <taxon>Paniceae</taxon>
        <taxon>Melinidinae</taxon>
        <taxon>Urochloa</taxon>
    </lineage>
</organism>
<dbReference type="InterPro" id="IPR008906">
    <property type="entry name" value="HATC_C_dom"/>
</dbReference>
<evidence type="ECO:0000259" key="1">
    <source>
        <dbReference type="Pfam" id="PF05699"/>
    </source>
</evidence>
<dbReference type="InterPro" id="IPR012337">
    <property type="entry name" value="RNaseH-like_sf"/>
</dbReference>
<reference evidence="3" key="1">
    <citation type="submission" date="2024-06" db="EMBL/GenBank/DDBJ databases">
        <authorList>
            <person name="Ryan C."/>
        </authorList>
    </citation>
    <scope>NUCLEOTIDE SEQUENCE [LARGE SCALE GENOMIC DNA]</scope>
</reference>
<keyword evidence="3" id="KW-1185">Reference proteome</keyword>
<proteinExistence type="predicted"/>
<reference evidence="2 3" key="2">
    <citation type="submission" date="2024-10" db="EMBL/GenBank/DDBJ databases">
        <authorList>
            <person name="Ryan C."/>
        </authorList>
    </citation>
    <scope>NUCLEOTIDE SEQUENCE [LARGE SCALE GENOMIC DNA]</scope>
</reference>
<dbReference type="EMBL" id="OZ075119">
    <property type="protein sequence ID" value="CAL5094676.1"/>
    <property type="molecule type" value="Genomic_DNA"/>
</dbReference>
<evidence type="ECO:0000313" key="2">
    <source>
        <dbReference type="EMBL" id="CAL5094676.1"/>
    </source>
</evidence>
<dbReference type="PANTHER" id="PTHR23272">
    <property type="entry name" value="BED FINGER-RELATED"/>
    <property type="match status" value="1"/>
</dbReference>
<dbReference type="AlphaFoldDB" id="A0ABC9GGC7"/>
<dbReference type="Proteomes" id="UP001497457">
    <property type="component" value="Chromosome 9rd"/>
</dbReference>